<protein>
    <submittedName>
        <fullName evidence="10">Uncharacterized protein</fullName>
    </submittedName>
</protein>
<dbReference type="Pfam" id="PF14650">
    <property type="entry name" value="FAM75"/>
    <property type="match status" value="1"/>
</dbReference>
<feature type="domain" description="SPATA31" evidence="8">
    <location>
        <begin position="358"/>
        <end position="703"/>
    </location>
</feature>
<dbReference type="InterPro" id="IPR039509">
    <property type="entry name" value="SPATA31"/>
</dbReference>
<evidence type="ECO:0000256" key="6">
    <source>
        <dbReference type="SAM" id="MobiDB-lite"/>
    </source>
</evidence>
<feature type="region of interest" description="Disordered" evidence="6">
    <location>
        <begin position="152"/>
        <end position="178"/>
    </location>
</feature>
<proteinExistence type="inferred from homology"/>
<evidence type="ECO:0000256" key="3">
    <source>
        <dbReference type="ARBA" id="ARBA00022989"/>
    </source>
</evidence>
<comment type="similarity">
    <text evidence="5">Belongs to the SPATA31 family.</text>
</comment>
<dbReference type="EMBL" id="OY882867">
    <property type="protein sequence ID" value="CAK6434023.1"/>
    <property type="molecule type" value="Genomic_DNA"/>
</dbReference>
<evidence type="ECO:0000256" key="5">
    <source>
        <dbReference type="ARBA" id="ARBA00035009"/>
    </source>
</evidence>
<evidence type="ECO:0000313" key="10">
    <source>
        <dbReference type="EMBL" id="CAK6434023.1"/>
    </source>
</evidence>
<evidence type="ECO:0000256" key="1">
    <source>
        <dbReference type="ARBA" id="ARBA00004167"/>
    </source>
</evidence>
<evidence type="ECO:0000259" key="8">
    <source>
        <dbReference type="Pfam" id="PF14650"/>
    </source>
</evidence>
<sequence length="758" mass="84308">METSLYLKSLQEFYLSFCSECSYSEHNVIAILVFSLFLFLIFFMRIPLIPTFWKKEQIHKHQGKVKRRRKGSRYFHKKVEEERELITFLKRSSFPCCGLGYIILPPVSCSPLGRNHDSNHFRQLLCPDPSCDICNNATAEINRLFSKALERSTPSVSPVDSPAPMTALERSTPTVSPVVSPAPMTALERSTPTVSPVVSTAPMTALERSSPSLSPVVSTAPLTALVAEPSFQQSSAFPGVPKVELTPTSLNEPSPPSPSPLPPNSITALGNFLSPSPSHQTLSTEPSSHSESELLGQHSSPQSKHFSSTLTQYDFHQKLSDIHATKISSVEDSAVKLIDPTQLFFLSSEEHDSVEHDSYPKSWAGNLKQEVIQLFWGLPTLHSESLLSAVHVSGNYSIFNSISNAFIGQGSSGLPYFLPPSLPKVQPRLLPQTLPLYHHSPLTQLQPHVHLQSPLPILPAGLIDQTKVCGVYCHTPLNESECHTSSDIEELKWNVLKKKQEGLWGLPSLAQNSWEACCPSAPISPSCGPSKAHISISIDHFEYPLSAEFRKKFEHHLRKRLIQHRWGLPRRIQESLSLMKPRCHCSEIPKPKCCYGLSWISTYKANGSEILNGVTPSADFYKQGSETFQQSDEETDSLGSYPKGVLTDSACDSDKDVECDIDKKKVIMQNVNQRHLVNFLKVHLSKKFGEMSEGHLPRTVQSSHHSIQHILSVESNREIEQRSLPPSVGEDYCQNKFLEASAPEMLGDQDTNLPTKSL</sequence>
<keyword evidence="11" id="KW-1185">Reference proteome</keyword>
<feature type="compositionally biased region" description="Polar residues" evidence="6">
    <location>
        <begin position="297"/>
        <end position="307"/>
    </location>
</feature>
<feature type="transmembrane region" description="Helical" evidence="7">
    <location>
        <begin position="28"/>
        <end position="48"/>
    </location>
</feature>
<accession>A0ABN9Z8D3</accession>
<keyword evidence="2 7" id="KW-0812">Transmembrane</keyword>
<dbReference type="PANTHER" id="PTHR21859">
    <property type="entry name" value="ACROSOME-SPECIFIC PROTEIN"/>
    <property type="match status" value="1"/>
</dbReference>
<evidence type="ECO:0000256" key="7">
    <source>
        <dbReference type="SAM" id="Phobius"/>
    </source>
</evidence>
<dbReference type="InterPro" id="IPR027970">
    <property type="entry name" value="SPATA31-like"/>
</dbReference>
<evidence type="ECO:0000256" key="2">
    <source>
        <dbReference type="ARBA" id="ARBA00022692"/>
    </source>
</evidence>
<feature type="domain" description="SPATA31-like" evidence="9">
    <location>
        <begin position="66"/>
        <end position="164"/>
    </location>
</feature>
<feature type="non-terminal residue" evidence="10">
    <location>
        <position position="758"/>
    </location>
</feature>
<feature type="compositionally biased region" description="Pro residues" evidence="6">
    <location>
        <begin position="253"/>
        <end position="263"/>
    </location>
</feature>
<gene>
    <name evidence="10" type="ORF">MPIPNATIZW_LOCUS2329</name>
</gene>
<keyword evidence="3 7" id="KW-1133">Transmembrane helix</keyword>
<keyword evidence="4 7" id="KW-0472">Membrane</keyword>
<feature type="compositionally biased region" description="Polar residues" evidence="6">
    <location>
        <begin position="273"/>
        <end position="289"/>
    </location>
</feature>
<evidence type="ECO:0000259" key="9">
    <source>
        <dbReference type="Pfam" id="PF15371"/>
    </source>
</evidence>
<evidence type="ECO:0000313" key="11">
    <source>
        <dbReference type="Proteomes" id="UP001314169"/>
    </source>
</evidence>
<feature type="region of interest" description="Disordered" evidence="6">
    <location>
        <begin position="235"/>
        <end position="307"/>
    </location>
</feature>
<feature type="non-terminal residue" evidence="10">
    <location>
        <position position="1"/>
    </location>
</feature>
<evidence type="ECO:0000256" key="4">
    <source>
        <dbReference type="ARBA" id="ARBA00023136"/>
    </source>
</evidence>
<dbReference type="PANTHER" id="PTHR21859:SF12">
    <property type="entry name" value="SPERMATOGENESIS-ASSOCIATED PROTEIN 31D1"/>
    <property type="match status" value="1"/>
</dbReference>
<dbReference type="Proteomes" id="UP001314169">
    <property type="component" value="Chromosome 10"/>
</dbReference>
<organism evidence="10 11">
    <name type="scientific">Pipistrellus nathusii</name>
    <name type="common">Nathusius' pipistrelle</name>
    <dbReference type="NCBI Taxonomy" id="59473"/>
    <lineage>
        <taxon>Eukaryota</taxon>
        <taxon>Metazoa</taxon>
        <taxon>Chordata</taxon>
        <taxon>Craniata</taxon>
        <taxon>Vertebrata</taxon>
        <taxon>Euteleostomi</taxon>
        <taxon>Mammalia</taxon>
        <taxon>Eutheria</taxon>
        <taxon>Laurasiatheria</taxon>
        <taxon>Chiroptera</taxon>
        <taxon>Yangochiroptera</taxon>
        <taxon>Vespertilionidae</taxon>
        <taxon>Pipistrellus</taxon>
    </lineage>
</organism>
<reference evidence="10" key="1">
    <citation type="submission" date="2023-12" db="EMBL/GenBank/DDBJ databases">
        <authorList>
            <person name="Brown T."/>
        </authorList>
    </citation>
    <scope>NUCLEOTIDE SEQUENCE</scope>
</reference>
<comment type="subcellular location">
    <subcellularLocation>
        <location evidence="1">Membrane</location>
        <topology evidence="1">Single-pass membrane protein</topology>
    </subcellularLocation>
</comment>
<dbReference type="Pfam" id="PF15371">
    <property type="entry name" value="DUF4599"/>
    <property type="match status" value="1"/>
</dbReference>
<name>A0ABN9Z8D3_PIPNA</name>